<organism evidence="2 3">
    <name type="scientific">Micromonospora humida</name>
    <dbReference type="NCBI Taxonomy" id="2809018"/>
    <lineage>
        <taxon>Bacteria</taxon>
        <taxon>Bacillati</taxon>
        <taxon>Actinomycetota</taxon>
        <taxon>Actinomycetes</taxon>
        <taxon>Micromonosporales</taxon>
        <taxon>Micromonosporaceae</taxon>
        <taxon>Micromonospora</taxon>
    </lineage>
</organism>
<dbReference type="PROSITE" id="PS51257">
    <property type="entry name" value="PROKAR_LIPOPROTEIN"/>
    <property type="match status" value="1"/>
</dbReference>
<dbReference type="SUPFAM" id="SSF51294">
    <property type="entry name" value="Hedgehog/intein (Hint) domain"/>
    <property type="match status" value="1"/>
</dbReference>
<dbReference type="PROSITE" id="PS50817">
    <property type="entry name" value="INTEIN_N_TER"/>
    <property type="match status" value="1"/>
</dbReference>
<dbReference type="RefSeq" id="WP_204927309.1">
    <property type="nucleotide sequence ID" value="NZ_JAFEUC010000013.1"/>
</dbReference>
<dbReference type="Gene3D" id="2.170.16.10">
    <property type="entry name" value="Hedgehog/Intein (Hint) domain"/>
    <property type="match status" value="1"/>
</dbReference>
<evidence type="ECO:0000313" key="3">
    <source>
        <dbReference type="Proteomes" id="UP001518872"/>
    </source>
</evidence>
<dbReference type="Proteomes" id="UP001518872">
    <property type="component" value="Unassembled WGS sequence"/>
</dbReference>
<accession>A0ABS2J253</accession>
<dbReference type="Pfam" id="PF07591">
    <property type="entry name" value="PT-HINT"/>
    <property type="match status" value="1"/>
</dbReference>
<name>A0ABS2J253_9ACTN</name>
<dbReference type="CDD" id="cd00081">
    <property type="entry name" value="Hint"/>
    <property type="match status" value="1"/>
</dbReference>
<evidence type="ECO:0000259" key="1">
    <source>
        <dbReference type="SMART" id="SM00306"/>
    </source>
</evidence>
<dbReference type="PROSITE" id="PS50818">
    <property type="entry name" value="INTEIN_C_TER"/>
    <property type="match status" value="1"/>
</dbReference>
<dbReference type="SMART" id="SM00306">
    <property type="entry name" value="HintN"/>
    <property type="match status" value="1"/>
</dbReference>
<dbReference type="InterPro" id="IPR006141">
    <property type="entry name" value="Intein_N"/>
</dbReference>
<dbReference type="InterPro" id="IPR036844">
    <property type="entry name" value="Hint_dom_sf"/>
</dbReference>
<dbReference type="InterPro" id="IPR030934">
    <property type="entry name" value="Intein_C"/>
</dbReference>
<feature type="domain" description="Hint" evidence="1">
    <location>
        <begin position="135"/>
        <end position="240"/>
    </location>
</feature>
<proteinExistence type="predicted"/>
<sequence>MWDKATQFVEDHAAEIAGIAVGAVVGIGCGAAIGWTGVGAVACGALAGAVGSAVTGYMNGKRGWDLAGETALGGLFGAAGGVAGNIGGAALGAGLRALGGGMRAAGGKAVSAGLGEARTIGRGLMGRSGGCLGPGNSFTGDTKVLMADGSHKPIRDVKLGDKVLATDPTTGRTAPRVVTALIVGSGTKQLVDITVTVDGPQGSRTETITATAGHPFWVADQQQWREAKDLKPGYTFETTDHRPVAVATTRHRTQTEVVHNLTVDTLHTYYVVAGDTPVLVHNCGEVAVDTNAVTDALSGAKTTAVDAALAGRAPVLSPTARRELLEGGHSADAIGGWLSERGGRMGPASTSEGIASLQSRLRGMWKGKSFTPMIADDDASVLHSAIQDGLSIITNDKRFFKNIERLGYLSERY</sequence>
<evidence type="ECO:0000313" key="2">
    <source>
        <dbReference type="EMBL" id="MBM7079484.1"/>
    </source>
</evidence>
<gene>
    <name evidence="2" type="ORF">JQX11_24525</name>
</gene>
<dbReference type="InterPro" id="IPR003587">
    <property type="entry name" value="Hint_dom_N"/>
</dbReference>
<protein>
    <recommendedName>
        <fullName evidence="1">Hint domain-containing protein</fullName>
    </recommendedName>
</protein>
<keyword evidence="3" id="KW-1185">Reference proteome</keyword>
<dbReference type="EMBL" id="JAFEUC010000013">
    <property type="protein sequence ID" value="MBM7079484.1"/>
    <property type="molecule type" value="Genomic_DNA"/>
</dbReference>
<reference evidence="2 3" key="1">
    <citation type="submission" date="2021-02" db="EMBL/GenBank/DDBJ databases">
        <authorList>
            <person name="Ra J.-S."/>
        </authorList>
    </citation>
    <scope>NUCLEOTIDE SEQUENCE [LARGE SCALE GENOMIC DNA]</scope>
    <source>
        <strain evidence="2 3">MMS20-R1-14</strain>
    </source>
</reference>
<comment type="caution">
    <text evidence="2">The sequence shown here is derived from an EMBL/GenBank/DDBJ whole genome shotgun (WGS) entry which is preliminary data.</text>
</comment>